<evidence type="ECO:0000313" key="3">
    <source>
        <dbReference type="Proteomes" id="UP000612585"/>
    </source>
</evidence>
<accession>A0A8J3Z0B0</accession>
<dbReference type="EMBL" id="BOPG01000010">
    <property type="protein sequence ID" value="GIJ54077.1"/>
    <property type="molecule type" value="Genomic_DNA"/>
</dbReference>
<sequence>MNPEPLRLAVVIASVRKDRVGPSVGRWFLGRADAAGFRDVDIIDLAGLNLPDDLAGGGDSELFTKRIDSADAVVLVTPEYNRGYPGALKTAIDTALPEWRAMPIGFVSYGGVSGGLRAVEQLRSVFAELHTVTMQATVGLPYVWDQFDDTGDLREPSRANSAATTLLRQLTWWGHILRDARTAAPYNG</sequence>
<proteinExistence type="predicted"/>
<gene>
    <name evidence="2" type="ORF">Vau01_015930</name>
</gene>
<keyword evidence="3" id="KW-1185">Reference proteome</keyword>
<dbReference type="PANTHER" id="PTHR30543">
    <property type="entry name" value="CHROMATE REDUCTASE"/>
    <property type="match status" value="1"/>
</dbReference>
<feature type="domain" description="NADPH-dependent FMN reductase-like" evidence="1">
    <location>
        <begin position="7"/>
        <end position="144"/>
    </location>
</feature>
<dbReference type="GO" id="GO:0016491">
    <property type="term" value="F:oxidoreductase activity"/>
    <property type="evidence" value="ECO:0007669"/>
    <property type="project" value="InterPro"/>
</dbReference>
<dbReference type="GO" id="GO:0010181">
    <property type="term" value="F:FMN binding"/>
    <property type="evidence" value="ECO:0007669"/>
    <property type="project" value="TreeGrafter"/>
</dbReference>
<dbReference type="SUPFAM" id="SSF52218">
    <property type="entry name" value="Flavoproteins"/>
    <property type="match status" value="1"/>
</dbReference>
<reference evidence="2" key="1">
    <citation type="submission" date="2021-01" db="EMBL/GenBank/DDBJ databases">
        <title>Whole genome shotgun sequence of Virgisporangium aurantiacum NBRC 16421.</title>
        <authorList>
            <person name="Komaki H."/>
            <person name="Tamura T."/>
        </authorList>
    </citation>
    <scope>NUCLEOTIDE SEQUENCE</scope>
    <source>
        <strain evidence="2">NBRC 16421</strain>
    </source>
</reference>
<dbReference type="PANTHER" id="PTHR30543:SF21">
    <property type="entry name" value="NAD(P)H-DEPENDENT FMN REDUCTASE LOT6"/>
    <property type="match status" value="1"/>
</dbReference>
<evidence type="ECO:0000313" key="2">
    <source>
        <dbReference type="EMBL" id="GIJ54077.1"/>
    </source>
</evidence>
<organism evidence="2 3">
    <name type="scientific">Virgisporangium aurantiacum</name>
    <dbReference type="NCBI Taxonomy" id="175570"/>
    <lineage>
        <taxon>Bacteria</taxon>
        <taxon>Bacillati</taxon>
        <taxon>Actinomycetota</taxon>
        <taxon>Actinomycetes</taxon>
        <taxon>Micromonosporales</taxon>
        <taxon>Micromonosporaceae</taxon>
        <taxon>Virgisporangium</taxon>
    </lineage>
</organism>
<dbReference type="GO" id="GO:0005829">
    <property type="term" value="C:cytosol"/>
    <property type="evidence" value="ECO:0007669"/>
    <property type="project" value="TreeGrafter"/>
</dbReference>
<dbReference type="Pfam" id="PF03358">
    <property type="entry name" value="FMN_red"/>
    <property type="match status" value="1"/>
</dbReference>
<name>A0A8J3Z0B0_9ACTN</name>
<dbReference type="Gene3D" id="3.40.50.360">
    <property type="match status" value="1"/>
</dbReference>
<dbReference type="InterPro" id="IPR005025">
    <property type="entry name" value="FMN_Rdtase-like_dom"/>
</dbReference>
<protein>
    <submittedName>
        <fullName evidence="2">FMN reductase</fullName>
    </submittedName>
</protein>
<evidence type="ECO:0000259" key="1">
    <source>
        <dbReference type="Pfam" id="PF03358"/>
    </source>
</evidence>
<dbReference type="AlphaFoldDB" id="A0A8J3Z0B0"/>
<dbReference type="RefSeq" id="WP_203988736.1">
    <property type="nucleotide sequence ID" value="NZ_BOPG01000010.1"/>
</dbReference>
<comment type="caution">
    <text evidence="2">The sequence shown here is derived from an EMBL/GenBank/DDBJ whole genome shotgun (WGS) entry which is preliminary data.</text>
</comment>
<dbReference type="InterPro" id="IPR029039">
    <property type="entry name" value="Flavoprotein-like_sf"/>
</dbReference>
<dbReference type="Proteomes" id="UP000612585">
    <property type="component" value="Unassembled WGS sequence"/>
</dbReference>
<dbReference type="InterPro" id="IPR050712">
    <property type="entry name" value="NAD(P)H-dep_reductase"/>
</dbReference>